<dbReference type="GO" id="GO:0005739">
    <property type="term" value="C:mitochondrion"/>
    <property type="evidence" value="ECO:0007669"/>
    <property type="project" value="UniProtKB-SubCell"/>
</dbReference>
<dbReference type="GeneID" id="4622070"/>
<evidence type="ECO:0000256" key="3">
    <source>
        <dbReference type="ARBA" id="ARBA00043970"/>
    </source>
</evidence>
<dbReference type="InterPro" id="IPR020373">
    <property type="entry name" value="Kgd4/YMR-31"/>
</dbReference>
<dbReference type="GO" id="GO:0006103">
    <property type="term" value="P:2-oxoglutarate metabolic process"/>
    <property type="evidence" value="ECO:0000318"/>
    <property type="project" value="GO_Central"/>
</dbReference>
<dbReference type="PANTHER" id="PTHR31601">
    <property type="entry name" value="28S RIBOSOMAL PROTEIN S36, MITOCHONDRIAL"/>
    <property type="match status" value="1"/>
</dbReference>
<keyword evidence="5" id="KW-1185">Reference proteome</keyword>
<protein>
    <submittedName>
        <fullName evidence="4">AFR260Cp</fullName>
    </submittedName>
</protein>
<dbReference type="FunCoup" id="Q753R6">
    <property type="interactions" value="97"/>
</dbReference>
<dbReference type="GO" id="GO:0045252">
    <property type="term" value="C:oxoglutarate dehydrogenase complex"/>
    <property type="evidence" value="ECO:0000318"/>
    <property type="project" value="GO_Central"/>
</dbReference>
<dbReference type="AlphaFoldDB" id="Q753R6"/>
<proteinExistence type="inferred from homology"/>
<evidence type="ECO:0000313" key="4">
    <source>
        <dbReference type="EMBL" id="AAS53631.1"/>
    </source>
</evidence>
<evidence type="ECO:0000256" key="1">
    <source>
        <dbReference type="ARBA" id="ARBA00004173"/>
    </source>
</evidence>
<keyword evidence="2" id="KW-0496">Mitochondrion</keyword>
<sequence>MQQSAVRLARAYVPMIRFVGGRHPAVARGEAGPHPCTSGGLAPGSPECVSVAEYLSKLTPFRVVRYTKPQAGVNGSRYEFRQRELQEGELSSVLDLPARYRTRPLEDAEMECINQGGIY</sequence>
<organism evidence="4 5">
    <name type="scientific">Eremothecium gossypii (strain ATCC 10895 / CBS 109.51 / FGSC 9923 / NRRL Y-1056)</name>
    <name type="common">Yeast</name>
    <name type="synonym">Ashbya gossypii</name>
    <dbReference type="NCBI Taxonomy" id="284811"/>
    <lineage>
        <taxon>Eukaryota</taxon>
        <taxon>Fungi</taxon>
        <taxon>Dikarya</taxon>
        <taxon>Ascomycota</taxon>
        <taxon>Saccharomycotina</taxon>
        <taxon>Saccharomycetes</taxon>
        <taxon>Saccharomycetales</taxon>
        <taxon>Saccharomycetaceae</taxon>
        <taxon>Eremothecium</taxon>
    </lineage>
</organism>
<comment type="subcellular location">
    <subcellularLocation>
        <location evidence="1">Mitochondrion</location>
    </subcellularLocation>
</comment>
<dbReference type="Pfam" id="PF10937">
    <property type="entry name" value="Kgd4-YMR31"/>
    <property type="match status" value="1"/>
</dbReference>
<dbReference type="InParanoid" id="Q753R6"/>
<dbReference type="OrthoDB" id="2116030at2759"/>
<dbReference type="HOGENOM" id="CLU_1981974_0_0_1"/>
<dbReference type="EMBL" id="AE016819">
    <property type="protein sequence ID" value="AAS53631.1"/>
    <property type="molecule type" value="Genomic_DNA"/>
</dbReference>
<dbReference type="STRING" id="284811.Q753R6"/>
<dbReference type="PANTHER" id="PTHR31601:SF2">
    <property type="entry name" value="ALPHA-KETOGLUTARATE DEHYDROGENASE COMPONENT 4"/>
    <property type="match status" value="1"/>
</dbReference>
<dbReference type="eggNOG" id="ENOG502S4IB">
    <property type="taxonomic scope" value="Eukaryota"/>
</dbReference>
<evidence type="ECO:0000313" key="5">
    <source>
        <dbReference type="Proteomes" id="UP000000591"/>
    </source>
</evidence>
<accession>Q753R6</accession>
<dbReference type="Proteomes" id="UP000000591">
    <property type="component" value="Chromosome VI"/>
</dbReference>
<dbReference type="KEGG" id="ago:AGOS_AFR260C"/>
<reference evidence="4 5" key="1">
    <citation type="journal article" date="2004" name="Science">
        <title>The Ashbya gossypii genome as a tool for mapping the ancient Saccharomyces cerevisiae genome.</title>
        <authorList>
            <person name="Dietrich F.S."/>
            <person name="Voegeli S."/>
            <person name="Brachat S."/>
            <person name="Lerch A."/>
            <person name="Gates K."/>
            <person name="Steiner S."/>
            <person name="Mohr C."/>
            <person name="Pohlmann R."/>
            <person name="Luedi P."/>
            <person name="Choi S."/>
            <person name="Wing R.A."/>
            <person name="Flavier A."/>
            <person name="Gaffney T.D."/>
            <person name="Philippsen P."/>
        </authorList>
    </citation>
    <scope>NUCLEOTIDE SEQUENCE [LARGE SCALE GENOMIC DNA]</scope>
    <source>
        <strain evidence="5">ATCC 10895 / CBS 109.51 / FGSC 9923 / NRRL Y-1056</strain>
    </source>
</reference>
<name>Q753R6_EREGS</name>
<dbReference type="OMA" id="AYEPMIK"/>
<reference evidence="5" key="2">
    <citation type="journal article" date="2013" name="G3 (Bethesda)">
        <title>Genomes of Ashbya fungi isolated from insects reveal four mating-type loci, numerous translocations, lack of transposons, and distinct gene duplications.</title>
        <authorList>
            <person name="Dietrich F.S."/>
            <person name="Voegeli S."/>
            <person name="Kuo S."/>
            <person name="Philippsen P."/>
        </authorList>
    </citation>
    <scope>GENOME REANNOTATION</scope>
    <source>
        <strain evidence="5">ATCC 10895 / CBS 109.51 / FGSC 9923 / NRRL Y-1056</strain>
    </source>
</reference>
<gene>
    <name evidence="4" type="ORF">AGOS_AFR260C</name>
</gene>
<comment type="similarity">
    <text evidence="3">Belongs to the alpha-ketoglutarate dehydrogenase component 4 family.</text>
</comment>
<evidence type="ECO:0000256" key="2">
    <source>
        <dbReference type="ARBA" id="ARBA00023128"/>
    </source>
</evidence>
<dbReference type="RefSeq" id="NP_985807.1">
    <property type="nucleotide sequence ID" value="NM_211162.1"/>
</dbReference>